<evidence type="ECO:0000313" key="3">
    <source>
        <dbReference type="Proteomes" id="UP000800036"/>
    </source>
</evidence>
<organism evidence="2 3">
    <name type="scientific">Bimuria novae-zelandiae CBS 107.79</name>
    <dbReference type="NCBI Taxonomy" id="1447943"/>
    <lineage>
        <taxon>Eukaryota</taxon>
        <taxon>Fungi</taxon>
        <taxon>Dikarya</taxon>
        <taxon>Ascomycota</taxon>
        <taxon>Pezizomycotina</taxon>
        <taxon>Dothideomycetes</taxon>
        <taxon>Pleosporomycetidae</taxon>
        <taxon>Pleosporales</taxon>
        <taxon>Massarineae</taxon>
        <taxon>Didymosphaeriaceae</taxon>
        <taxon>Bimuria</taxon>
    </lineage>
</organism>
<dbReference type="AlphaFoldDB" id="A0A6A5UIP0"/>
<feature type="transmembrane region" description="Helical" evidence="1">
    <location>
        <begin position="32"/>
        <end position="51"/>
    </location>
</feature>
<gene>
    <name evidence="2" type="ORF">BU23DRAFT_53928</name>
</gene>
<name>A0A6A5UIP0_9PLEO</name>
<evidence type="ECO:0000313" key="2">
    <source>
        <dbReference type="EMBL" id="KAF1964638.1"/>
    </source>
</evidence>
<keyword evidence="1" id="KW-0812">Transmembrane</keyword>
<protein>
    <submittedName>
        <fullName evidence="2">Uncharacterized protein</fullName>
    </submittedName>
</protein>
<dbReference type="Proteomes" id="UP000800036">
    <property type="component" value="Unassembled WGS sequence"/>
</dbReference>
<sequence>MLAAGVHGGEEARLGLESNSQARRWWREGKSLGLAAFLVISVPATSVKRVVMMRNR</sequence>
<proteinExistence type="predicted"/>
<keyword evidence="1" id="KW-1133">Transmembrane helix</keyword>
<evidence type="ECO:0000256" key="1">
    <source>
        <dbReference type="SAM" id="Phobius"/>
    </source>
</evidence>
<keyword evidence="1" id="KW-0472">Membrane</keyword>
<reference evidence="2" key="1">
    <citation type="journal article" date="2020" name="Stud. Mycol.">
        <title>101 Dothideomycetes genomes: a test case for predicting lifestyles and emergence of pathogens.</title>
        <authorList>
            <person name="Haridas S."/>
            <person name="Albert R."/>
            <person name="Binder M."/>
            <person name="Bloem J."/>
            <person name="Labutti K."/>
            <person name="Salamov A."/>
            <person name="Andreopoulos B."/>
            <person name="Baker S."/>
            <person name="Barry K."/>
            <person name="Bills G."/>
            <person name="Bluhm B."/>
            <person name="Cannon C."/>
            <person name="Castanera R."/>
            <person name="Culley D."/>
            <person name="Daum C."/>
            <person name="Ezra D."/>
            <person name="Gonzalez J."/>
            <person name="Henrissat B."/>
            <person name="Kuo A."/>
            <person name="Liang C."/>
            <person name="Lipzen A."/>
            <person name="Lutzoni F."/>
            <person name="Magnuson J."/>
            <person name="Mondo S."/>
            <person name="Nolan M."/>
            <person name="Ohm R."/>
            <person name="Pangilinan J."/>
            <person name="Park H.-J."/>
            <person name="Ramirez L."/>
            <person name="Alfaro M."/>
            <person name="Sun H."/>
            <person name="Tritt A."/>
            <person name="Yoshinaga Y."/>
            <person name="Zwiers L.-H."/>
            <person name="Turgeon B."/>
            <person name="Goodwin S."/>
            <person name="Spatafora J."/>
            <person name="Crous P."/>
            <person name="Grigoriev I."/>
        </authorList>
    </citation>
    <scope>NUCLEOTIDE SEQUENCE</scope>
    <source>
        <strain evidence="2">CBS 107.79</strain>
    </source>
</reference>
<accession>A0A6A5UIP0</accession>
<dbReference type="EMBL" id="ML976780">
    <property type="protein sequence ID" value="KAF1964638.1"/>
    <property type="molecule type" value="Genomic_DNA"/>
</dbReference>
<keyword evidence="3" id="KW-1185">Reference proteome</keyword>